<gene>
    <name evidence="2" type="primary">Necator_chrX.g25853</name>
    <name evidence="2" type="ORF">RB195_025687</name>
</gene>
<dbReference type="InterPro" id="IPR056582">
    <property type="entry name" value="EDRF1_N"/>
</dbReference>
<protein>
    <recommendedName>
        <fullName evidence="1">EDRF1 N-terminal domain-containing protein</fullName>
    </recommendedName>
</protein>
<dbReference type="Pfam" id="PF23788">
    <property type="entry name" value="EDRF1_N"/>
    <property type="match status" value="1"/>
</dbReference>
<dbReference type="Proteomes" id="UP001303046">
    <property type="component" value="Unassembled WGS sequence"/>
</dbReference>
<feature type="domain" description="EDRF1 N-terminal" evidence="1">
    <location>
        <begin position="222"/>
        <end position="430"/>
    </location>
</feature>
<keyword evidence="3" id="KW-1185">Reference proteome</keyword>
<name>A0ABR1ETE8_NECAM</name>
<evidence type="ECO:0000259" key="1">
    <source>
        <dbReference type="Pfam" id="PF23788"/>
    </source>
</evidence>
<sequence length="1096" mass="122800">MDSNDQETSLNIQELSSNISEEEFDDNITLTLINRRTDNVAVMRMAPINTDLNVPPPQVLDSAYYEAFRKRSRKFFKTSLDMGYSFANDVPSVNIVGSGSAIKKLLMEPYAAGPLSLICHRVGKTVYLDNHSFTRKQKCELLPQLYWKDEEPSPNFTPQLSLYENLIWNSPITSTCTEPGAGAELVLRETGLAASSSTLDFPKMFNSYSYRITSENNPGGLAHLWEFHDFRMLVDVDLPIFGGGRFPSVSIHLSEETKPISVLTGMDIMLDQLMCNLSETILVYHQQGLVKEYEVLVKEEIPHIVGSEFDPSNLKNITENIMSFLSKNMTEQGHTYWLFREKGSSQMKLYDLTSICPDLAGNPNWNPFLVPVITLLYKLALDLMEKSAKGRSEKLSNVIYGLLNAAAKLAENEDLAEMRACIHHSLAGVYLMYGSGEGSLEPEFSNLIDSLDEVLTDGYARLTSAIQVASLTRSSSCCSYETDQTTRSNSSSKRPPNAKVESECSIQALEHCLQALNALEGVEVDVRQACPFKPDSPDEVAALRSFPICDNTATRRVFRHAVLIRAASAYLPLVYQSMCLDRHLKTYNFSRCGTTLCGAVLSTKPAARHASICHGLLQVLLSALGQGASELVDDVVDTTVLNNAISYRDRRFLELATFDVTMKGVLNFSSLWFEGEAGEKTRNEWIDQVEAICFRCFHFLKEYPTAQSQITFAPVASGLSPFIRNVSRVAMTLMTTGGKCTQIAQNEFLDGLGDRASGDRIMEFVTVAKRFFKDGLDVLSHYNNKQLRDCEVVLYANSAATLRLEYSTIVTIYKESPTTNSVVVKIDEVCAAYRKIFEVIRMDFETQNGCSIYANSLVDFGIVLSMFADHLKDEADAKWKEKRIHYMEASIRALGDACKRSCPRSTRSKAREKMTEIYYILLRIKTDAIASKANFVSTKVCRGMYKELADFIQVVNDHLIQLCYEDIWKESKNIPLCMADFTIALVPAATLGDTQKIDLCIQLLQWLMGLASNITEIDPDPEKALERYGKVWDRAQRLLRTMNQEWRNNPTMKQAYVFVLSKLPNDTECARTFVIESIAKAITALGGKQLHPLGPA</sequence>
<evidence type="ECO:0000313" key="2">
    <source>
        <dbReference type="EMBL" id="KAK6765920.1"/>
    </source>
</evidence>
<organism evidence="2 3">
    <name type="scientific">Necator americanus</name>
    <name type="common">Human hookworm</name>
    <dbReference type="NCBI Taxonomy" id="51031"/>
    <lineage>
        <taxon>Eukaryota</taxon>
        <taxon>Metazoa</taxon>
        <taxon>Ecdysozoa</taxon>
        <taxon>Nematoda</taxon>
        <taxon>Chromadorea</taxon>
        <taxon>Rhabditida</taxon>
        <taxon>Rhabditina</taxon>
        <taxon>Rhabditomorpha</taxon>
        <taxon>Strongyloidea</taxon>
        <taxon>Ancylostomatidae</taxon>
        <taxon>Bunostominae</taxon>
        <taxon>Necator</taxon>
    </lineage>
</organism>
<proteinExistence type="predicted"/>
<accession>A0ABR1ETE8</accession>
<evidence type="ECO:0000313" key="3">
    <source>
        <dbReference type="Proteomes" id="UP001303046"/>
    </source>
</evidence>
<reference evidence="2 3" key="1">
    <citation type="submission" date="2023-08" db="EMBL/GenBank/DDBJ databases">
        <title>A Necator americanus chromosomal reference genome.</title>
        <authorList>
            <person name="Ilik V."/>
            <person name="Petrzelkova K.J."/>
            <person name="Pardy F."/>
            <person name="Fuh T."/>
            <person name="Niatou-Singa F.S."/>
            <person name="Gouil Q."/>
            <person name="Baker L."/>
            <person name="Ritchie M.E."/>
            <person name="Jex A.R."/>
            <person name="Gazzola D."/>
            <person name="Li H."/>
            <person name="Toshio Fujiwara R."/>
            <person name="Zhan B."/>
            <person name="Aroian R.V."/>
            <person name="Pafco B."/>
            <person name="Schwarz E.M."/>
        </authorList>
    </citation>
    <scope>NUCLEOTIDE SEQUENCE [LARGE SCALE GENOMIC DNA]</scope>
    <source>
        <strain evidence="2 3">Aroian</strain>
        <tissue evidence="2">Whole animal</tissue>
    </source>
</reference>
<dbReference type="PANTHER" id="PTHR15000">
    <property type="entry name" value="ERYTHROID DIFFERENTIATION-RELATED FACTOR 1"/>
    <property type="match status" value="1"/>
</dbReference>
<dbReference type="PANTHER" id="PTHR15000:SF1">
    <property type="entry name" value="ERYTHROID DIFFERENTIATION-RELATED FACTOR 1"/>
    <property type="match status" value="1"/>
</dbReference>
<dbReference type="EMBL" id="JAVFWL010000006">
    <property type="protein sequence ID" value="KAK6765920.1"/>
    <property type="molecule type" value="Genomic_DNA"/>
</dbReference>
<comment type="caution">
    <text evidence="2">The sequence shown here is derived from an EMBL/GenBank/DDBJ whole genome shotgun (WGS) entry which is preliminary data.</text>
</comment>